<reference evidence="2" key="1">
    <citation type="submission" date="2014-11" db="EMBL/GenBank/DDBJ databases">
        <authorList>
            <person name="Otto D Thomas"/>
            <person name="Naeem Raeece"/>
        </authorList>
    </citation>
    <scope>NUCLEOTIDE SEQUENCE</scope>
</reference>
<name>A0A0G4IE67_9ALVE</name>
<proteinExistence type="predicted"/>
<gene>
    <name evidence="2" type="ORF">Cvel_13631</name>
</gene>
<feature type="region of interest" description="Disordered" evidence="1">
    <location>
        <begin position="330"/>
        <end position="349"/>
    </location>
</feature>
<dbReference type="AlphaFoldDB" id="A0A0G4IE67"/>
<feature type="region of interest" description="Disordered" evidence="1">
    <location>
        <begin position="711"/>
        <end position="738"/>
    </location>
</feature>
<feature type="region of interest" description="Disordered" evidence="1">
    <location>
        <begin position="361"/>
        <end position="422"/>
    </location>
</feature>
<accession>A0A0G4IE67</accession>
<feature type="compositionally biased region" description="Low complexity" evidence="1">
    <location>
        <begin position="512"/>
        <end position="525"/>
    </location>
</feature>
<feature type="compositionally biased region" description="Polar residues" evidence="1">
    <location>
        <begin position="199"/>
        <end position="208"/>
    </location>
</feature>
<evidence type="ECO:0000256" key="1">
    <source>
        <dbReference type="SAM" id="MobiDB-lite"/>
    </source>
</evidence>
<sequence>MWYGVHAARQRRAAAEEKDTTSPGSFFASPVQAQPRAQQEEKSCEHPILAPPTKQRNPRNPLLLKPTIQGRYSSAEERTHPVIAERQSTANPEKRGKSSSLPEYPISDSPFVSGKLSPISKHSQSPEGRSKTAFNLPDLGKSFHENGAATTDAVETRIEKSLTPSVGAADNHSRTPRGSSSPQSPPKGNIGFVSDGTARGSSHTVSSGLNVEADVEEVSAVTFRCATRMDEFEQFISDIERRKVETYRGTEMSVYIRLQRELSASLHSLKLLVGGGDPVGEEPSREESPSPFWTPNRSLSIFAGLAERFDGLIERSAQHWDSSTRTLHSAMNRNKKEEALTQDEKREFGKKEHSFIEEEMETEVGEGGEDSPPLRVQIAPNTREPRGKVERKPTGIPIPRDKAVMQSAQMEGESESAQRSHTNMAQWKSVCVKSPSLPEYPVSDSPFVSAKSSPISKPSRSLEGRRQTAVNLARLGKTFHQNGPATTDAAKPQIKRSLTRAVGEVDDDIRTSKGSSPPSSPSKGPIGLRSAGAARDSPLSVSSGLNVETDLEEVRAATCRCATCIHESEQFISLPSDPPPFAFSVRAHSQDTMATPHGDRRAVSLEEPMQRLGAVEAAAPESSLSPISLFSCSARDQQKGRVEAEEKEDEEDGDTSFISTNPSPLSKRYQSGTPEGKRQTAFNLSELRESFPENGPATSDADEARIEKSLTRAVGGADDDSRTPKGSSPPRSPSKGHIVLGSAGAVRGSSYRVSSGLTVVADLEEERAVALNQEMQNRWISYYKKVRRYSVGL</sequence>
<dbReference type="VEuPathDB" id="CryptoDB:Cvel_13631"/>
<feature type="compositionally biased region" description="Polar residues" evidence="1">
    <location>
        <begin position="450"/>
        <end position="459"/>
    </location>
</feature>
<feature type="region of interest" description="Disordered" evidence="1">
    <location>
        <begin position="628"/>
        <end position="677"/>
    </location>
</feature>
<feature type="compositionally biased region" description="Acidic residues" evidence="1">
    <location>
        <begin position="645"/>
        <end position="654"/>
    </location>
</feature>
<feature type="compositionally biased region" description="Polar residues" evidence="1">
    <location>
        <begin position="656"/>
        <end position="673"/>
    </location>
</feature>
<feature type="region of interest" description="Disordered" evidence="1">
    <location>
        <begin position="436"/>
        <end position="466"/>
    </location>
</feature>
<feature type="compositionally biased region" description="Low complexity" evidence="1">
    <location>
        <begin position="724"/>
        <end position="736"/>
    </location>
</feature>
<feature type="region of interest" description="Disordered" evidence="1">
    <location>
        <begin position="501"/>
        <end position="543"/>
    </location>
</feature>
<protein>
    <submittedName>
        <fullName evidence="2">Uncharacterized protein</fullName>
    </submittedName>
</protein>
<dbReference type="EMBL" id="CDMZ01005886">
    <property type="protein sequence ID" value="CEM55537.1"/>
    <property type="molecule type" value="Genomic_DNA"/>
</dbReference>
<feature type="compositionally biased region" description="Basic and acidic residues" evidence="1">
    <location>
        <begin position="334"/>
        <end position="349"/>
    </location>
</feature>
<organism evidence="2">
    <name type="scientific">Chromera velia CCMP2878</name>
    <dbReference type="NCBI Taxonomy" id="1169474"/>
    <lineage>
        <taxon>Eukaryota</taxon>
        <taxon>Sar</taxon>
        <taxon>Alveolata</taxon>
        <taxon>Colpodellida</taxon>
        <taxon>Chromeraceae</taxon>
        <taxon>Chromera</taxon>
    </lineage>
</organism>
<feature type="region of interest" description="Disordered" evidence="1">
    <location>
        <begin position="1"/>
        <end position="208"/>
    </location>
</feature>
<feature type="compositionally biased region" description="Basic and acidic residues" evidence="1">
    <location>
        <begin position="383"/>
        <end position="403"/>
    </location>
</feature>
<feature type="region of interest" description="Disordered" evidence="1">
    <location>
        <begin position="477"/>
        <end position="496"/>
    </location>
</feature>
<evidence type="ECO:0000313" key="2">
    <source>
        <dbReference type="EMBL" id="CEM55537.1"/>
    </source>
</evidence>